<comment type="caution">
    <text evidence="2">The sequence shown here is derived from an EMBL/GenBank/DDBJ whole genome shotgun (WGS) entry which is preliminary data.</text>
</comment>
<dbReference type="PANTHER" id="PTHR23131">
    <property type="entry name" value="ENDORIBONUCLEASE LACTB2"/>
    <property type="match status" value="1"/>
</dbReference>
<dbReference type="InterPro" id="IPR036388">
    <property type="entry name" value="WH-like_DNA-bd_sf"/>
</dbReference>
<dbReference type="InterPro" id="IPR001279">
    <property type="entry name" value="Metallo-B-lactamas"/>
</dbReference>
<reference evidence="2 3" key="1">
    <citation type="submission" date="2020-10" db="EMBL/GenBank/DDBJ databases">
        <title>Ca. Dormibacterota MAGs.</title>
        <authorList>
            <person name="Montgomery K."/>
        </authorList>
    </citation>
    <scope>NUCLEOTIDE SEQUENCE [LARGE SCALE GENOMIC DNA]</scope>
    <source>
        <strain evidence="2">Mitchell_Peninsula_5</strain>
    </source>
</reference>
<protein>
    <submittedName>
        <fullName evidence="2">MBL fold metallo-hydrolase</fullName>
    </submittedName>
</protein>
<dbReference type="PANTHER" id="PTHR23131:SF4">
    <property type="entry name" value="METALLO-BETA-LACTAMASE SUPERFAMILY POTEIN"/>
    <property type="match status" value="1"/>
</dbReference>
<feature type="domain" description="Metallo-beta-lactamase" evidence="1">
    <location>
        <begin position="39"/>
        <end position="253"/>
    </location>
</feature>
<dbReference type="InterPro" id="IPR050662">
    <property type="entry name" value="Sec-metab_biosynth-thioest"/>
</dbReference>
<accession>A0A934NIR9</accession>
<sequence length="347" mass="38537">MTGAAQRQAWRDGVLPAVEQVRPRLWSVPVPIPNNPLRYVLVHLLELDDGVAAVDTGWNTEAAWGALVEGLAVAGYAVGDVRAALITHIHPDHYGLAGRLRDASGAWVALHPADAELLPGRYGEGVSTVVAQMRGLLAECGVPVEVIAELSEASMGVREFVGQAQPDVLLEHRKQLPLRGWDLIPLHTPGHSPGHVCFLDRDRRLLLSGDHVLPRISPNISVHAQQPGNPLADFLDSLRSVRDLDVEEVLPAHEWRFRPLRARVDELLEHHAHRLDVVSGDVDDHPGTSCWETTRRLPWSRSWDQIRGHMQRAAVGETLAHLVLLESRGTVRRDGRSPWRWFPSEPR</sequence>
<dbReference type="EMBL" id="JAEKNN010000012">
    <property type="protein sequence ID" value="MBJ7608394.1"/>
    <property type="molecule type" value="Genomic_DNA"/>
</dbReference>
<dbReference type="AlphaFoldDB" id="A0A934NIR9"/>
<proteinExistence type="predicted"/>
<organism evidence="2 3">
    <name type="scientific">Candidatus Amunia macphersoniae</name>
    <dbReference type="NCBI Taxonomy" id="3127014"/>
    <lineage>
        <taxon>Bacteria</taxon>
        <taxon>Bacillati</taxon>
        <taxon>Candidatus Dormiibacterota</taxon>
        <taxon>Candidatus Dormibacteria</taxon>
        <taxon>Candidatus Aeolococcales</taxon>
        <taxon>Candidatus Aeolococcaceae</taxon>
        <taxon>Candidatus Amunia</taxon>
    </lineage>
</organism>
<dbReference type="Gene3D" id="3.60.15.10">
    <property type="entry name" value="Ribonuclease Z/Hydroxyacylglutathione hydrolase-like"/>
    <property type="match status" value="1"/>
</dbReference>
<evidence type="ECO:0000313" key="3">
    <source>
        <dbReference type="Proteomes" id="UP000614410"/>
    </source>
</evidence>
<dbReference type="Gene3D" id="1.10.10.10">
    <property type="entry name" value="Winged helix-like DNA-binding domain superfamily/Winged helix DNA-binding domain"/>
    <property type="match status" value="1"/>
</dbReference>
<dbReference type="InterPro" id="IPR036866">
    <property type="entry name" value="RibonucZ/Hydroxyglut_hydro"/>
</dbReference>
<dbReference type="SUPFAM" id="SSF56281">
    <property type="entry name" value="Metallo-hydrolase/oxidoreductase"/>
    <property type="match status" value="1"/>
</dbReference>
<dbReference type="SMART" id="SM00849">
    <property type="entry name" value="Lactamase_B"/>
    <property type="match status" value="1"/>
</dbReference>
<dbReference type="Pfam" id="PF00753">
    <property type="entry name" value="Lactamase_B"/>
    <property type="match status" value="1"/>
</dbReference>
<evidence type="ECO:0000313" key="2">
    <source>
        <dbReference type="EMBL" id="MBJ7608394.1"/>
    </source>
</evidence>
<dbReference type="Proteomes" id="UP000614410">
    <property type="component" value="Unassembled WGS sequence"/>
</dbReference>
<gene>
    <name evidence="2" type="ORF">JF887_03035</name>
</gene>
<evidence type="ECO:0000259" key="1">
    <source>
        <dbReference type="SMART" id="SM00849"/>
    </source>
</evidence>
<name>A0A934NIR9_9BACT</name>